<accession>A0A6N9I5M9</accession>
<keyword evidence="3" id="KW-0677">Repeat</keyword>
<dbReference type="GO" id="GO:0008870">
    <property type="term" value="F:galactoside O-acetyltransferase activity"/>
    <property type="evidence" value="ECO:0007669"/>
    <property type="project" value="TreeGrafter"/>
</dbReference>
<gene>
    <name evidence="8" type="ORF">GB993_09500</name>
</gene>
<organism evidence="8 9">
    <name type="scientific">Furfurilactobacillus milii</name>
    <dbReference type="NCBI Taxonomy" id="2888272"/>
    <lineage>
        <taxon>Bacteria</taxon>
        <taxon>Bacillati</taxon>
        <taxon>Bacillota</taxon>
        <taxon>Bacilli</taxon>
        <taxon>Lactobacillales</taxon>
        <taxon>Lactobacillaceae</taxon>
        <taxon>Furfurilactobacillus</taxon>
    </lineage>
</organism>
<evidence type="ECO:0000313" key="8">
    <source>
        <dbReference type="EMBL" id="MYV17736.1"/>
    </source>
</evidence>
<comment type="caution">
    <text evidence="8">The sequence shown here is derived from an EMBL/GenBank/DDBJ whole genome shotgun (WGS) entry which is preliminary data.</text>
</comment>
<dbReference type="Pfam" id="PF14602">
    <property type="entry name" value="Hexapep_2"/>
    <property type="match status" value="1"/>
</dbReference>
<dbReference type="InterPro" id="IPR039369">
    <property type="entry name" value="LacA-like"/>
</dbReference>
<dbReference type="Proteomes" id="UP000449209">
    <property type="component" value="Unassembled WGS sequence"/>
</dbReference>
<evidence type="ECO:0000256" key="6">
    <source>
        <dbReference type="SAM" id="Coils"/>
    </source>
</evidence>
<reference evidence="8 9" key="1">
    <citation type="journal article" date="2019" name="Appl. Environ. Microbiol.">
        <title>Genetic determinants of hydroxycinnamic acid metabolism in heterofermentative lactobacilli.</title>
        <authorList>
            <person name="Gaur G."/>
            <person name="Oh J.H."/>
            <person name="Filannino P."/>
            <person name="Gobbetti M."/>
            <person name="van Pijkeren J.P."/>
            <person name="Ganzle M.G."/>
        </authorList>
    </citation>
    <scope>NUCLEOTIDE SEQUENCE [LARGE SCALE GENOMIC DNA]</scope>
    <source>
        <strain evidence="8 9">C5</strain>
    </source>
</reference>
<keyword evidence="6" id="KW-0175">Coiled coil</keyword>
<name>A0A6N9I5M9_9LACO</name>
<feature type="coiled-coil region" evidence="6">
    <location>
        <begin position="50"/>
        <end position="77"/>
    </location>
</feature>
<sequence length="224" mass="23748">MAEKGHVVQNLFAQGTRFEGTPLATILPKEELHPISEHDKALVGQWHFNDAQLISESQEAQQKLAQINAENDITKRSGLIKNALGSTGDDFGALGNVFFTFGKNIHVGEHFFSNFNVVFVDDAPITIGDNAKVGPNVQFLTAGHPINPIARTFGGKGISKPIRVGDNAWFGGGSIILPGVNLGDNVVVAAGAVVTKSFGSNVVLAGVPAKVIENIDSEKFDFGS</sequence>
<dbReference type="SMART" id="SM01266">
    <property type="entry name" value="Mac"/>
    <property type="match status" value="1"/>
</dbReference>
<dbReference type="EC" id="2.3.1.-" evidence="5"/>
<dbReference type="EMBL" id="WEZQ01000017">
    <property type="protein sequence ID" value="MYV17736.1"/>
    <property type="molecule type" value="Genomic_DNA"/>
</dbReference>
<dbReference type="Pfam" id="PF12464">
    <property type="entry name" value="Mac"/>
    <property type="match status" value="1"/>
</dbReference>
<evidence type="ECO:0000256" key="2">
    <source>
        <dbReference type="ARBA" id="ARBA00022679"/>
    </source>
</evidence>
<evidence type="ECO:0000256" key="5">
    <source>
        <dbReference type="RuleBase" id="RU367021"/>
    </source>
</evidence>
<dbReference type="PANTHER" id="PTHR43017">
    <property type="entry name" value="GALACTOSIDE O-ACETYLTRANSFERASE"/>
    <property type="match status" value="1"/>
</dbReference>
<keyword evidence="2 5" id="KW-0808">Transferase</keyword>
<proteinExistence type="inferred from homology"/>
<evidence type="ECO:0000313" key="9">
    <source>
        <dbReference type="Proteomes" id="UP000449209"/>
    </source>
</evidence>
<dbReference type="AlphaFoldDB" id="A0A6N9I5M9"/>
<dbReference type="CDD" id="cd03357">
    <property type="entry name" value="LbH_MAT_GAT"/>
    <property type="match status" value="1"/>
</dbReference>
<dbReference type="InterPro" id="IPR001451">
    <property type="entry name" value="Hexapep"/>
</dbReference>
<evidence type="ECO:0000256" key="3">
    <source>
        <dbReference type="ARBA" id="ARBA00022737"/>
    </source>
</evidence>
<protein>
    <recommendedName>
        <fullName evidence="5">Acetyltransferase</fullName>
        <ecNumber evidence="5">2.3.1.-</ecNumber>
    </recommendedName>
</protein>
<dbReference type="SUPFAM" id="SSF51161">
    <property type="entry name" value="Trimeric LpxA-like enzymes"/>
    <property type="match status" value="1"/>
</dbReference>
<dbReference type="InterPro" id="IPR024688">
    <property type="entry name" value="Mac_dom"/>
</dbReference>
<feature type="domain" description="Maltose/galactoside acetyltransferase" evidence="7">
    <location>
        <begin position="38"/>
        <end position="89"/>
    </location>
</feature>
<dbReference type="InterPro" id="IPR011004">
    <property type="entry name" value="Trimer_LpxA-like_sf"/>
</dbReference>
<keyword evidence="4 5" id="KW-0012">Acyltransferase</keyword>
<dbReference type="Gene3D" id="2.160.10.10">
    <property type="entry name" value="Hexapeptide repeat proteins"/>
    <property type="match status" value="1"/>
</dbReference>
<dbReference type="PANTHER" id="PTHR43017:SF1">
    <property type="entry name" value="ACETYLTRANSFERASE YJL218W-RELATED"/>
    <property type="match status" value="1"/>
</dbReference>
<evidence type="ECO:0000259" key="7">
    <source>
        <dbReference type="SMART" id="SM01266"/>
    </source>
</evidence>
<dbReference type="OrthoDB" id="9812571at2"/>
<evidence type="ECO:0000256" key="1">
    <source>
        <dbReference type="ARBA" id="ARBA00007274"/>
    </source>
</evidence>
<comment type="similarity">
    <text evidence="1 5">Belongs to the transferase hexapeptide repeat family.</text>
</comment>
<evidence type="ECO:0000256" key="4">
    <source>
        <dbReference type="ARBA" id="ARBA00023315"/>
    </source>
</evidence>